<comment type="catalytic activity">
    <reaction evidence="18">
        <text>L-seryl-[protein] + ATP = O-phospho-L-seryl-[protein] + ADP + H(+)</text>
        <dbReference type="Rhea" id="RHEA:17989"/>
        <dbReference type="Rhea" id="RHEA-COMP:9863"/>
        <dbReference type="Rhea" id="RHEA-COMP:11604"/>
        <dbReference type="ChEBI" id="CHEBI:15378"/>
        <dbReference type="ChEBI" id="CHEBI:29999"/>
        <dbReference type="ChEBI" id="CHEBI:30616"/>
        <dbReference type="ChEBI" id="CHEBI:83421"/>
        <dbReference type="ChEBI" id="CHEBI:456216"/>
        <dbReference type="EC" id="2.7.11.1"/>
    </reaction>
</comment>
<dbReference type="FunFam" id="3.30.450.20:FF:000002">
    <property type="entry name" value="LOV domain-containing protein"/>
    <property type="match status" value="1"/>
</dbReference>
<comment type="similarity">
    <text evidence="3">Belongs to the protein kinase superfamily. AGC Ser/Thr protein kinase family.</text>
</comment>
<dbReference type="GO" id="GO:0007623">
    <property type="term" value="P:circadian rhythm"/>
    <property type="evidence" value="ECO:0007669"/>
    <property type="project" value="UniProtKB-ARBA"/>
</dbReference>
<dbReference type="InterPro" id="IPR017441">
    <property type="entry name" value="Protein_kinase_ATP_BS"/>
</dbReference>
<keyword evidence="9" id="KW-0288">FMN</keyword>
<feature type="domain" description="PAC" evidence="23">
    <location>
        <begin position="185"/>
        <end position="239"/>
    </location>
</feature>
<evidence type="ECO:0000256" key="20">
    <source>
        <dbReference type="SAM" id="MobiDB-lite"/>
    </source>
</evidence>
<protein>
    <recommendedName>
        <fullName evidence="4">non-specific serine/threonine protein kinase</fullName>
        <ecNumber evidence="4">2.7.11.1</ecNumber>
    </recommendedName>
</protein>
<dbReference type="EMBL" id="GEVI01027316">
    <property type="protein sequence ID" value="JAU05004.1"/>
    <property type="molecule type" value="Transcribed_RNA"/>
</dbReference>
<keyword evidence="8" id="KW-0285">Flavoprotein</keyword>
<feature type="compositionally biased region" description="Low complexity" evidence="20">
    <location>
        <begin position="28"/>
        <end position="37"/>
    </location>
</feature>
<dbReference type="PROSITE" id="PS50011">
    <property type="entry name" value="PROTEIN_KINASE_DOM"/>
    <property type="match status" value="1"/>
</dbReference>
<evidence type="ECO:0000256" key="16">
    <source>
        <dbReference type="ARBA" id="ARBA00023170"/>
    </source>
</evidence>
<reference evidence="24" key="1">
    <citation type="submission" date="2016-07" db="EMBL/GenBank/DDBJ databases">
        <title>De novo transcriptome assembly of four accessions of the metal hyperaccumulator plant Noccaea caerulescens.</title>
        <authorList>
            <person name="Blande D."/>
            <person name="Halimaa P."/>
            <person name="Tervahauta A.I."/>
            <person name="Aarts M.G."/>
            <person name="Karenlampi S.O."/>
        </authorList>
    </citation>
    <scope>NUCLEOTIDE SEQUENCE</scope>
</reference>
<gene>
    <name evidence="24" type="ORF">GA_TR8001_c0_g1_i1_g.25889</name>
</gene>
<dbReference type="PROSITE" id="PS00108">
    <property type="entry name" value="PROTEIN_KINASE_ST"/>
    <property type="match status" value="1"/>
</dbReference>
<evidence type="ECO:0000259" key="22">
    <source>
        <dbReference type="PROSITE" id="PS50112"/>
    </source>
</evidence>
<dbReference type="InterPro" id="IPR035965">
    <property type="entry name" value="PAS-like_dom_sf"/>
</dbReference>
<dbReference type="GO" id="GO:0009638">
    <property type="term" value="P:phototropism"/>
    <property type="evidence" value="ECO:0007669"/>
    <property type="project" value="UniProtKB-ARBA"/>
</dbReference>
<keyword evidence="14 19" id="KW-0067">ATP-binding</keyword>
<dbReference type="GO" id="GO:0009882">
    <property type="term" value="F:blue light photoreceptor activity"/>
    <property type="evidence" value="ECO:0007669"/>
    <property type="project" value="UniProtKB-ARBA"/>
</dbReference>
<dbReference type="NCBIfam" id="TIGR00229">
    <property type="entry name" value="sensory_box"/>
    <property type="match status" value="2"/>
</dbReference>
<name>A0A1J3CL36_NOCCA</name>
<evidence type="ECO:0000256" key="17">
    <source>
        <dbReference type="ARBA" id="ARBA00047899"/>
    </source>
</evidence>
<dbReference type="CDD" id="cd05574">
    <property type="entry name" value="STKc_phototropin_like"/>
    <property type="match status" value="1"/>
</dbReference>
<evidence type="ECO:0000256" key="9">
    <source>
        <dbReference type="ARBA" id="ARBA00022643"/>
    </source>
</evidence>
<dbReference type="FunFam" id="3.30.450.20:FF:000036">
    <property type="entry name" value="Putative LOV domain-containing protein"/>
    <property type="match status" value="1"/>
</dbReference>
<feature type="region of interest" description="Disordered" evidence="20">
    <location>
        <begin position="1"/>
        <end position="51"/>
    </location>
</feature>
<evidence type="ECO:0000256" key="3">
    <source>
        <dbReference type="ARBA" id="ARBA00009903"/>
    </source>
</evidence>
<evidence type="ECO:0000256" key="11">
    <source>
        <dbReference type="ARBA" id="ARBA00022737"/>
    </source>
</evidence>
<comment type="catalytic activity">
    <reaction evidence="17">
        <text>L-threonyl-[protein] + ATP = O-phospho-L-threonyl-[protein] + ADP + H(+)</text>
        <dbReference type="Rhea" id="RHEA:46608"/>
        <dbReference type="Rhea" id="RHEA-COMP:11060"/>
        <dbReference type="Rhea" id="RHEA-COMP:11605"/>
        <dbReference type="ChEBI" id="CHEBI:15378"/>
        <dbReference type="ChEBI" id="CHEBI:30013"/>
        <dbReference type="ChEBI" id="CHEBI:30616"/>
        <dbReference type="ChEBI" id="CHEBI:61977"/>
        <dbReference type="ChEBI" id="CHEBI:456216"/>
        <dbReference type="EC" id="2.7.11.1"/>
    </reaction>
</comment>
<dbReference type="GO" id="GO:0005886">
    <property type="term" value="C:plasma membrane"/>
    <property type="evidence" value="ECO:0007669"/>
    <property type="project" value="UniProtKB-SubCell"/>
</dbReference>
<evidence type="ECO:0000256" key="7">
    <source>
        <dbReference type="ARBA" id="ARBA00022606"/>
    </source>
</evidence>
<evidence type="ECO:0000256" key="12">
    <source>
        <dbReference type="ARBA" id="ARBA00022741"/>
    </source>
</evidence>
<evidence type="ECO:0000256" key="15">
    <source>
        <dbReference type="ARBA" id="ARBA00022991"/>
    </source>
</evidence>
<feature type="compositionally biased region" description="Basic and acidic residues" evidence="20">
    <location>
        <begin position="85"/>
        <end position="98"/>
    </location>
</feature>
<dbReference type="GO" id="GO:0042802">
    <property type="term" value="F:identical protein binding"/>
    <property type="evidence" value="ECO:0007669"/>
    <property type="project" value="UniProtKB-ARBA"/>
</dbReference>
<dbReference type="InterPro" id="IPR011009">
    <property type="entry name" value="Kinase-like_dom_sf"/>
</dbReference>
<feature type="domain" description="Protein kinase" evidence="21">
    <location>
        <begin position="558"/>
        <end position="845"/>
    </location>
</feature>
<dbReference type="SMART" id="SM00220">
    <property type="entry name" value="S_TKc"/>
    <property type="match status" value="1"/>
</dbReference>
<dbReference type="InterPro" id="IPR000700">
    <property type="entry name" value="PAS-assoc_C"/>
</dbReference>
<dbReference type="Gene3D" id="1.10.510.10">
    <property type="entry name" value="Transferase(Phosphotransferase) domain 1"/>
    <property type="match status" value="1"/>
</dbReference>
<evidence type="ECO:0000256" key="13">
    <source>
        <dbReference type="ARBA" id="ARBA00022777"/>
    </source>
</evidence>
<evidence type="ECO:0000256" key="5">
    <source>
        <dbReference type="ARBA" id="ARBA00022527"/>
    </source>
</evidence>
<evidence type="ECO:0000256" key="6">
    <source>
        <dbReference type="ARBA" id="ARBA00022543"/>
    </source>
</evidence>
<feature type="domain" description="PAS" evidence="22">
    <location>
        <begin position="111"/>
        <end position="184"/>
    </location>
</feature>
<accession>A0A1J3CL36</accession>
<keyword evidence="12 19" id="KW-0547">Nucleotide-binding</keyword>
<organism evidence="24">
    <name type="scientific">Noccaea caerulescens</name>
    <name type="common">Alpine penny-cress</name>
    <name type="synonym">Thlaspi caerulescens</name>
    <dbReference type="NCBI Taxonomy" id="107243"/>
    <lineage>
        <taxon>Eukaryota</taxon>
        <taxon>Viridiplantae</taxon>
        <taxon>Streptophyta</taxon>
        <taxon>Embryophyta</taxon>
        <taxon>Tracheophyta</taxon>
        <taxon>Spermatophyta</taxon>
        <taxon>Magnoliopsida</taxon>
        <taxon>eudicotyledons</taxon>
        <taxon>Gunneridae</taxon>
        <taxon>Pentapetalae</taxon>
        <taxon>rosids</taxon>
        <taxon>malvids</taxon>
        <taxon>Brassicales</taxon>
        <taxon>Brassicaceae</taxon>
        <taxon>Coluteocarpeae</taxon>
        <taxon>Noccaea</taxon>
    </lineage>
</organism>
<dbReference type="InterPro" id="IPR001610">
    <property type="entry name" value="PAC"/>
</dbReference>
<feature type="region of interest" description="Disordered" evidence="20">
    <location>
        <begin position="78"/>
        <end position="109"/>
    </location>
</feature>
<evidence type="ECO:0000256" key="19">
    <source>
        <dbReference type="PROSITE-ProRule" id="PRU10141"/>
    </source>
</evidence>
<evidence type="ECO:0000256" key="4">
    <source>
        <dbReference type="ARBA" id="ARBA00012513"/>
    </source>
</evidence>
<dbReference type="InterPro" id="IPR000719">
    <property type="entry name" value="Prot_kinase_dom"/>
</dbReference>
<dbReference type="Pfam" id="PF00069">
    <property type="entry name" value="Pkinase"/>
    <property type="match status" value="1"/>
</dbReference>
<dbReference type="InterPro" id="IPR008271">
    <property type="entry name" value="Ser/Thr_kinase_AS"/>
</dbReference>
<evidence type="ECO:0000256" key="10">
    <source>
        <dbReference type="ARBA" id="ARBA00022679"/>
    </source>
</evidence>
<dbReference type="PROSITE" id="PS50113">
    <property type="entry name" value="PAC"/>
    <property type="match status" value="2"/>
</dbReference>
<dbReference type="Gene3D" id="3.30.200.20">
    <property type="entry name" value="Phosphorylase Kinase, domain 1"/>
    <property type="match status" value="1"/>
</dbReference>
<feature type="compositionally biased region" description="Pro residues" evidence="20">
    <location>
        <begin position="1"/>
        <end position="10"/>
    </location>
</feature>
<dbReference type="SUPFAM" id="SSF56112">
    <property type="entry name" value="Protein kinase-like (PK-like)"/>
    <property type="match status" value="1"/>
</dbReference>
<keyword evidence="5" id="KW-0723">Serine/threonine-protein kinase</keyword>
<evidence type="ECO:0000256" key="2">
    <source>
        <dbReference type="ARBA" id="ARBA00004202"/>
    </source>
</evidence>
<dbReference type="GO" id="GO:0009902">
    <property type="term" value="P:chloroplast relocation"/>
    <property type="evidence" value="ECO:0007669"/>
    <property type="project" value="UniProtKB-ARBA"/>
</dbReference>
<dbReference type="AlphaFoldDB" id="A0A1J3CL36"/>
<dbReference type="SMART" id="SM00086">
    <property type="entry name" value="PAC"/>
    <property type="match status" value="2"/>
</dbReference>
<dbReference type="SUPFAM" id="SSF55785">
    <property type="entry name" value="PYP-like sensor domain (PAS domain)"/>
    <property type="match status" value="2"/>
</dbReference>
<dbReference type="Gene3D" id="3.30.450.20">
    <property type="entry name" value="PAS domain"/>
    <property type="match status" value="2"/>
</dbReference>
<dbReference type="PROSITE" id="PS00107">
    <property type="entry name" value="PROTEIN_KINASE_ATP"/>
    <property type="match status" value="1"/>
</dbReference>
<feature type="compositionally biased region" description="Basic and acidic residues" evidence="20">
    <location>
        <begin position="340"/>
        <end position="351"/>
    </location>
</feature>
<evidence type="ECO:0000259" key="23">
    <source>
        <dbReference type="PROSITE" id="PS50113"/>
    </source>
</evidence>
<keyword evidence="7" id="KW-0716">Sensory transduction</keyword>
<feature type="compositionally biased region" description="Polar residues" evidence="20">
    <location>
        <begin position="278"/>
        <end position="294"/>
    </location>
</feature>
<evidence type="ECO:0000313" key="24">
    <source>
        <dbReference type="EMBL" id="JAU05004.1"/>
    </source>
</evidence>
<keyword evidence="15" id="KW-0157">Chromophore</keyword>
<dbReference type="PANTHER" id="PTHR45637">
    <property type="entry name" value="FLIPPASE KINASE 1-RELATED"/>
    <property type="match status" value="1"/>
</dbReference>
<dbReference type="SMART" id="SM00091">
    <property type="entry name" value="PAS"/>
    <property type="match status" value="2"/>
</dbReference>
<evidence type="ECO:0000256" key="1">
    <source>
        <dbReference type="ARBA" id="ARBA00001917"/>
    </source>
</evidence>
<dbReference type="GO" id="GO:0010181">
    <property type="term" value="F:FMN binding"/>
    <property type="evidence" value="ECO:0007669"/>
    <property type="project" value="UniProtKB-ARBA"/>
</dbReference>
<dbReference type="CDD" id="cd00130">
    <property type="entry name" value="PAS"/>
    <property type="match status" value="2"/>
</dbReference>
<proteinExistence type="inferred from homology"/>
<keyword evidence="6" id="KW-0600">Photoreceptor protein</keyword>
<dbReference type="EC" id="2.7.11.1" evidence="4"/>
<evidence type="ECO:0000256" key="18">
    <source>
        <dbReference type="ARBA" id="ARBA00048679"/>
    </source>
</evidence>
<keyword evidence="16" id="KW-0675">Receptor</keyword>
<dbReference type="FunFam" id="1.10.510.10:FF:000265">
    <property type="entry name" value="Putative LOV domain-containing protein"/>
    <property type="match status" value="1"/>
</dbReference>
<feature type="region of interest" description="Disordered" evidence="20">
    <location>
        <begin position="717"/>
        <end position="738"/>
    </location>
</feature>
<dbReference type="GO" id="GO:0005524">
    <property type="term" value="F:ATP binding"/>
    <property type="evidence" value="ECO:0007669"/>
    <property type="project" value="UniProtKB-UniRule"/>
</dbReference>
<feature type="region of interest" description="Disordered" evidence="20">
    <location>
        <begin position="273"/>
        <end position="351"/>
    </location>
</feature>
<dbReference type="PROSITE" id="PS50112">
    <property type="entry name" value="PAS"/>
    <property type="match status" value="2"/>
</dbReference>
<evidence type="ECO:0000259" key="21">
    <source>
        <dbReference type="PROSITE" id="PS50011"/>
    </source>
</evidence>
<keyword evidence="13" id="KW-0418">Kinase</keyword>
<keyword evidence="10" id="KW-0808">Transferase</keyword>
<dbReference type="GO" id="GO:0004674">
    <property type="term" value="F:protein serine/threonine kinase activity"/>
    <property type="evidence" value="ECO:0007669"/>
    <property type="project" value="UniProtKB-KW"/>
</dbReference>
<dbReference type="Pfam" id="PF13426">
    <property type="entry name" value="PAS_9"/>
    <property type="match status" value="2"/>
</dbReference>
<evidence type="ECO:0000256" key="14">
    <source>
        <dbReference type="ARBA" id="ARBA00022840"/>
    </source>
</evidence>
<feature type="domain" description="PAS" evidence="22">
    <location>
        <begin position="357"/>
        <end position="430"/>
    </location>
</feature>
<sequence>MERPRAPPSPFTDLEPLSERKSLEIFNPSSGSSSSKPYDGDGKGSSSKWMEFQDSAKIAERTAEWGLSAVMPDSGEDGISFKVSSEVDRSKMSRRSSEESTSSESGAFPRVSQELKTALATLQQTFVVSDATQPHCPIVYASSGFFTMTGYSSKEIVGRNCRFLQGPETDQKEVAKIRDCVKNGKSYCGRLLNYKKDGTPFWNLLTITPIKDDQGNTIKFIGMQVEVSKYTEGVNDKALRPNGLSKSLIRYDARQKEKALDSITEVVQTIRHRKSQVRDSVSNDTPGRQTIQSDEASKSARTPGRVSTPTKSKSKSLSDKRHEDVPSVEPEELMLSTEVLEPRDSWDRSERERDIRQGIDLATTLERIEKNFVISDPRLPDNPIIFASDSFLELTEYTREEILGRNCRFLQGPETDQSTVQKIRDAIRDQREITVQLINYTKSGKKFWNLFHLQPMRDQKGELQYFIGVQLDGSDHVEPLRNRLSERTEMQSSKLVKATATNVDEAVRELPDANSRPEDLWAAHSKPVYPLPHRKESTSWKAIQKIQARGETVGLHHFKPIKPLGSGDTGSVHLVELKGTGELYAMKAMEKTMMLNRNKAHRACIEREIISLLDHPFLPTLYASFQTSTHVCLITDFCPGGELFALLDKQPMKFLSEESARFYAAEVVIGLEYLHCLGIVYRDLKPENILLKKDGHIVLADFDLSFMTSCTPQLIIPPAPNKRRRSKSQPLPTFVAEPSTQSNSFVGTEEYIAPEIITGAGHTSAIDWWALGILLYEMLYGRTPFRGKNRQKTFANILHKDLTFPSSIPVSLVGRQLINTLLNRDPSSRLGSKGGANEIKQHAFFRGINWPLIRCMSPPPLDAPLRIIEKDPNAKDISWEDDGVLVNSVDIDLDVF</sequence>
<keyword evidence="11" id="KW-0677">Repeat</keyword>
<comment type="subcellular location">
    <subcellularLocation>
        <location evidence="2">Cell membrane</location>
        <topology evidence="2">Peripheral membrane protein</topology>
    </subcellularLocation>
</comment>
<feature type="domain" description="PAC" evidence="23">
    <location>
        <begin position="431"/>
        <end position="485"/>
    </location>
</feature>
<dbReference type="InterPro" id="IPR000014">
    <property type="entry name" value="PAS"/>
</dbReference>
<comment type="cofactor">
    <cofactor evidence="1">
        <name>FMN</name>
        <dbReference type="ChEBI" id="CHEBI:58210"/>
    </cofactor>
</comment>
<dbReference type="FunFam" id="3.30.200.20:FF:000133">
    <property type="entry name" value="LOV domain-containing protein"/>
    <property type="match status" value="1"/>
</dbReference>
<feature type="compositionally biased region" description="Basic and acidic residues" evidence="20">
    <location>
        <begin position="316"/>
        <end position="325"/>
    </location>
</feature>
<evidence type="ECO:0000256" key="8">
    <source>
        <dbReference type="ARBA" id="ARBA00022630"/>
    </source>
</evidence>
<feature type="binding site" evidence="19">
    <location>
        <position position="587"/>
    </location>
    <ligand>
        <name>ATP</name>
        <dbReference type="ChEBI" id="CHEBI:30616"/>
    </ligand>
</feature>